<dbReference type="EMBL" id="CP089984">
    <property type="protein sequence ID" value="WXB18859.1"/>
    <property type="molecule type" value="Genomic_DNA"/>
</dbReference>
<reference evidence="7 8" key="1">
    <citation type="submission" date="2021-12" db="EMBL/GenBank/DDBJ databases">
        <title>Discovery of the Pendulisporaceae a myxobacterial family with distinct sporulation behavior and unique specialized metabolism.</title>
        <authorList>
            <person name="Garcia R."/>
            <person name="Popoff A."/>
            <person name="Bader C.D."/>
            <person name="Loehr J."/>
            <person name="Walesch S."/>
            <person name="Walt C."/>
            <person name="Boldt J."/>
            <person name="Bunk B."/>
            <person name="Haeckl F.J.F.P.J."/>
            <person name="Gunesch A.P."/>
            <person name="Birkelbach J."/>
            <person name="Nuebel U."/>
            <person name="Pietschmann T."/>
            <person name="Bach T."/>
            <person name="Mueller R."/>
        </authorList>
    </citation>
    <scope>NUCLEOTIDE SEQUENCE [LARGE SCALE GENOMIC DNA]</scope>
    <source>
        <strain evidence="7 8">MSr11954</strain>
    </source>
</reference>
<evidence type="ECO:0000313" key="7">
    <source>
        <dbReference type="EMBL" id="WXB18859.1"/>
    </source>
</evidence>
<dbReference type="InterPro" id="IPR029787">
    <property type="entry name" value="Nucleotide_cyclase"/>
</dbReference>
<name>A0ABZ2M8N2_9BACT</name>
<dbReference type="SUPFAM" id="SSF48452">
    <property type="entry name" value="TPR-like"/>
    <property type="match status" value="2"/>
</dbReference>
<evidence type="ECO:0000259" key="6">
    <source>
        <dbReference type="PROSITE" id="PS50011"/>
    </source>
</evidence>
<dbReference type="GO" id="GO:0016301">
    <property type="term" value="F:kinase activity"/>
    <property type="evidence" value="ECO:0007669"/>
    <property type="project" value="UniProtKB-KW"/>
</dbReference>
<dbReference type="RefSeq" id="WP_394828484.1">
    <property type="nucleotide sequence ID" value="NZ_CP089984.1"/>
</dbReference>
<evidence type="ECO:0000256" key="5">
    <source>
        <dbReference type="SAM" id="MobiDB-lite"/>
    </source>
</evidence>
<gene>
    <name evidence="7" type="ORF">LZC94_16670</name>
</gene>
<dbReference type="Gene3D" id="3.30.200.20">
    <property type="entry name" value="Phosphorylase Kinase, domain 1"/>
    <property type="match status" value="1"/>
</dbReference>
<dbReference type="PANTHER" id="PTHR16305">
    <property type="entry name" value="TESTICULAR SOLUBLE ADENYLYL CYCLASE"/>
    <property type="match status" value="1"/>
</dbReference>
<dbReference type="CDD" id="cd07302">
    <property type="entry name" value="CHD"/>
    <property type="match status" value="1"/>
</dbReference>
<keyword evidence="7" id="KW-0808">Transferase</keyword>
<dbReference type="Gene3D" id="1.25.40.10">
    <property type="entry name" value="Tetratricopeptide repeat domain"/>
    <property type="match status" value="1"/>
</dbReference>
<dbReference type="SUPFAM" id="SSF52540">
    <property type="entry name" value="P-loop containing nucleoside triphosphate hydrolases"/>
    <property type="match status" value="1"/>
</dbReference>
<evidence type="ECO:0000256" key="2">
    <source>
        <dbReference type="ARBA" id="ARBA00022741"/>
    </source>
</evidence>
<dbReference type="SUPFAM" id="SSF55073">
    <property type="entry name" value="Nucleotide cyclase"/>
    <property type="match status" value="1"/>
</dbReference>
<dbReference type="Gene3D" id="1.10.510.10">
    <property type="entry name" value="Transferase(Phosphotransferase) domain 1"/>
    <property type="match status" value="1"/>
</dbReference>
<dbReference type="InterPro" id="IPR027417">
    <property type="entry name" value="P-loop_NTPase"/>
</dbReference>
<keyword evidence="7" id="KW-0418">Kinase</keyword>
<dbReference type="InterPro" id="IPR017441">
    <property type="entry name" value="Protein_kinase_ATP_BS"/>
</dbReference>
<dbReference type="InterPro" id="IPR011009">
    <property type="entry name" value="Kinase-like_dom_sf"/>
</dbReference>
<proteinExistence type="predicted"/>
<dbReference type="InterPro" id="IPR011990">
    <property type="entry name" value="TPR-like_helical_dom_sf"/>
</dbReference>
<evidence type="ECO:0000256" key="1">
    <source>
        <dbReference type="ARBA" id="ARBA00004167"/>
    </source>
</evidence>
<dbReference type="Pfam" id="PF00069">
    <property type="entry name" value="Pkinase"/>
    <property type="match status" value="1"/>
</dbReference>
<keyword evidence="8" id="KW-1185">Reference proteome</keyword>
<feature type="region of interest" description="Disordered" evidence="5">
    <location>
        <begin position="1338"/>
        <end position="1362"/>
    </location>
</feature>
<dbReference type="PROSITE" id="PS00107">
    <property type="entry name" value="PROTEIN_KINASE_ATP"/>
    <property type="match status" value="1"/>
</dbReference>
<dbReference type="PROSITE" id="PS50011">
    <property type="entry name" value="PROTEIN_KINASE_DOM"/>
    <property type="match status" value="1"/>
</dbReference>
<comment type="subcellular location">
    <subcellularLocation>
        <location evidence="1">Membrane</location>
        <topology evidence="1">Single-pass membrane protein</topology>
    </subcellularLocation>
</comment>
<sequence length="1362" mass="147912">MKTENRGAWSDVGPSPRPSPSTSLQAAEGVTAESESIRHGDGAATASGDTLDVRSGGNGSDTTLPSAEASGAGAPAPGQRFGGIDGARFELLDRLGGGGMSDVFLARDTVLDRRVAIKFLTNGALNTEKSLHRIRLEAQACARLNHENIVRLFDMGTDRGMPFLVMEYLEGSPLDTLVRQEGRVDVRRAVRISIAVAKGLSQAHRAGIVHRDLKPSNVFITKDGTVKILDFGVATMTERAPNGGDDSVSGTPRYMSPEQWRGEEQDGRTDIWSLGVMLFELLAGKQPFRGANLEALRNIIVSPDPPPSLQKERPDLPEEADRITQRAMTKRAAERFGTADELLDALVSLELSLTQAMRARRFASAQPKPRPERRQTTVLSCSFHDPSELPGEAGLDEFGESFAFAFEICATTIRQLEGTLVSSLGPRIVACFGYPIAHEDSAQRALRAASLIVDSIPRHTHEGGRPCAVRIGIGTSHSLVSQTEIATAPLMLHGDALHVAQWLEQRAQPGEILVGRVTQMLARGLFDLEPLGEATPEGTTRPLRLYRVLRSREAPSRFDPRAAGSLTPFVGRHRELDILHALWEGARRGGGRFVLLTGEAGIGKSRLLEQKLERIANDRHTVVRCQCWPHFQNSALSPIVEGLTRKLGLRGDIPEAERIGVLTAALAALDPALREHAPLLAAFCGIPTGEGSPQASLSPDFLRRRMLDALVAIFARMAERCPSIVIVEDAHWSDGSTVEFLDLLRAKVASANLLVIVTARPDFQVPWQVQTLMIGRLSPEESTSFVALAAAASHGRELPRPIVDQLVQRTDGVPLFIEELTHWVADAIPDAEQPSGAVALDAFVSSAIPATLEGLLRARLDALPQDGRDVAQLVAVLGRDAAYDLVHRTSELPVESLRVGLTQLLEAGILRQEGPGAAARYTFRHALVREAAYQSLVKSKRVRLHRRAAEVLATHFRDVVERHPELLAAHFAEAECHDQAVLHFETAAQRALQRAANPDAATHFGRAIAQLRMLPETPARDQRELALQIALRGALIYAGELTVPADFARRFAAQSDGSIDPAMMLVAQVALAVSSTLGGNFPAARDHALAARLLYEARGRQNHAQVSEGVDPGSVSGLCLAWSLLQLGDTERAREAARNVVDRAEREGYPANCVQALIHLSAWYNQCEAFDVARRLADDMALLCGEDGFEGPFAMAQFVRGWSRLGKGDRHGIRELEEGVSGRRKAGDESGMSMCLAVLARARLQQGSLDEALRTMDEAMAIVESKGERFFEAELYRLRGEALFAKGADASRAEACFERGLAIARQQQARFWERRLEESYARLRPSRVTAVSLDALDSSGSLDSSDSLDSPGSSGSPSERAR</sequence>
<dbReference type="PANTHER" id="PTHR16305:SF28">
    <property type="entry name" value="GUANYLATE CYCLASE DOMAIN-CONTAINING PROTEIN"/>
    <property type="match status" value="1"/>
</dbReference>
<protein>
    <submittedName>
        <fullName evidence="7">Protein kinase</fullName>
    </submittedName>
</protein>
<dbReference type="SUPFAM" id="SSF56112">
    <property type="entry name" value="Protein kinase-like (PK-like)"/>
    <property type="match status" value="1"/>
</dbReference>
<dbReference type="Pfam" id="PF13191">
    <property type="entry name" value="AAA_16"/>
    <property type="match status" value="1"/>
</dbReference>
<dbReference type="InterPro" id="IPR041664">
    <property type="entry name" value="AAA_16"/>
</dbReference>
<accession>A0ABZ2M8N2</accession>
<dbReference type="Gene3D" id="3.40.50.300">
    <property type="entry name" value="P-loop containing nucleotide triphosphate hydrolases"/>
    <property type="match status" value="1"/>
</dbReference>
<dbReference type="InterPro" id="IPR008271">
    <property type="entry name" value="Ser/Thr_kinase_AS"/>
</dbReference>
<keyword evidence="2 4" id="KW-0547">Nucleotide-binding</keyword>
<dbReference type="InterPro" id="IPR001054">
    <property type="entry name" value="A/G_cyclase"/>
</dbReference>
<evidence type="ECO:0000256" key="3">
    <source>
        <dbReference type="ARBA" id="ARBA00022840"/>
    </source>
</evidence>
<dbReference type="InterPro" id="IPR000719">
    <property type="entry name" value="Prot_kinase_dom"/>
</dbReference>
<evidence type="ECO:0000256" key="4">
    <source>
        <dbReference type="PROSITE-ProRule" id="PRU10141"/>
    </source>
</evidence>
<feature type="binding site" evidence="4">
    <location>
        <position position="118"/>
    </location>
    <ligand>
        <name>ATP</name>
        <dbReference type="ChEBI" id="CHEBI:30616"/>
    </ligand>
</feature>
<dbReference type="Proteomes" id="UP001370348">
    <property type="component" value="Chromosome"/>
</dbReference>
<dbReference type="Gene3D" id="3.30.70.1230">
    <property type="entry name" value="Nucleotide cyclase"/>
    <property type="match status" value="1"/>
</dbReference>
<feature type="domain" description="Protein kinase" evidence="6">
    <location>
        <begin position="89"/>
        <end position="347"/>
    </location>
</feature>
<feature type="compositionally biased region" description="Low complexity" evidence="5">
    <location>
        <begin position="65"/>
        <end position="78"/>
    </location>
</feature>
<keyword evidence="3 4" id="KW-0067">ATP-binding</keyword>
<organism evidence="7 8">
    <name type="scientific">Pendulispora albinea</name>
    <dbReference type="NCBI Taxonomy" id="2741071"/>
    <lineage>
        <taxon>Bacteria</taxon>
        <taxon>Pseudomonadati</taxon>
        <taxon>Myxococcota</taxon>
        <taxon>Myxococcia</taxon>
        <taxon>Myxococcales</taxon>
        <taxon>Sorangiineae</taxon>
        <taxon>Pendulisporaceae</taxon>
        <taxon>Pendulispora</taxon>
    </lineage>
</organism>
<evidence type="ECO:0000313" key="8">
    <source>
        <dbReference type="Proteomes" id="UP001370348"/>
    </source>
</evidence>
<feature type="region of interest" description="Disordered" evidence="5">
    <location>
        <begin position="1"/>
        <end position="79"/>
    </location>
</feature>
<dbReference type="SMART" id="SM00220">
    <property type="entry name" value="S_TKc"/>
    <property type="match status" value="1"/>
</dbReference>
<dbReference type="PROSITE" id="PS00108">
    <property type="entry name" value="PROTEIN_KINASE_ST"/>
    <property type="match status" value="1"/>
</dbReference>
<dbReference type="CDD" id="cd14014">
    <property type="entry name" value="STKc_PknB_like"/>
    <property type="match status" value="1"/>
</dbReference>